<dbReference type="InterPro" id="IPR016024">
    <property type="entry name" value="ARM-type_fold"/>
</dbReference>
<dbReference type="Pfam" id="PF25772">
    <property type="entry name" value="HEAT_RRP12_N"/>
    <property type="match status" value="1"/>
</dbReference>
<organism evidence="8 9">
    <name type="scientific">Smittium mucronatum</name>
    <dbReference type="NCBI Taxonomy" id="133383"/>
    <lineage>
        <taxon>Eukaryota</taxon>
        <taxon>Fungi</taxon>
        <taxon>Fungi incertae sedis</taxon>
        <taxon>Zoopagomycota</taxon>
        <taxon>Kickxellomycotina</taxon>
        <taxon>Harpellomycetes</taxon>
        <taxon>Harpellales</taxon>
        <taxon>Legeriomycetaceae</taxon>
        <taxon>Smittium</taxon>
    </lineage>
</organism>
<evidence type="ECO:0000256" key="4">
    <source>
        <dbReference type="SAM" id="MobiDB-lite"/>
    </source>
</evidence>
<feature type="compositionally biased region" description="Acidic residues" evidence="4">
    <location>
        <begin position="1013"/>
        <end position="1026"/>
    </location>
</feature>
<evidence type="ECO:0000313" key="8">
    <source>
        <dbReference type="EMBL" id="OLY81490.1"/>
    </source>
</evidence>
<evidence type="ECO:0000256" key="2">
    <source>
        <dbReference type="ARBA" id="ARBA00007690"/>
    </source>
</evidence>
<accession>A0A1R0GX65</accession>
<dbReference type="AlphaFoldDB" id="A0A1R0GX65"/>
<evidence type="ECO:0000256" key="3">
    <source>
        <dbReference type="ARBA" id="ARBA00023242"/>
    </source>
</evidence>
<feature type="compositionally biased region" description="Acidic residues" evidence="4">
    <location>
        <begin position="820"/>
        <end position="832"/>
    </location>
</feature>
<keyword evidence="3" id="KW-0539">Nucleus</keyword>
<keyword evidence="9" id="KW-1185">Reference proteome</keyword>
<keyword evidence="5" id="KW-1133">Transmembrane helix</keyword>
<evidence type="ECO:0000259" key="6">
    <source>
        <dbReference type="Pfam" id="PF08161"/>
    </source>
</evidence>
<dbReference type="InterPro" id="IPR011989">
    <property type="entry name" value="ARM-like"/>
</dbReference>
<dbReference type="SUPFAM" id="SSF48371">
    <property type="entry name" value="ARM repeat"/>
    <property type="match status" value="1"/>
</dbReference>
<reference evidence="8 9" key="1">
    <citation type="journal article" date="2016" name="Mol. Biol. Evol.">
        <title>Genome-Wide Survey of Gut Fungi (Harpellales) Reveals the First Horizontally Transferred Ubiquitin Gene from a Mosquito Host.</title>
        <authorList>
            <person name="Wang Y."/>
            <person name="White M.M."/>
            <person name="Kvist S."/>
            <person name="Moncalvo J.M."/>
        </authorList>
    </citation>
    <scope>NUCLEOTIDE SEQUENCE [LARGE SCALE GENOMIC DNA]</scope>
    <source>
        <strain evidence="8 9">ALG-7-W6</strain>
    </source>
</reference>
<feature type="compositionally biased region" description="Low complexity" evidence="4">
    <location>
        <begin position="1219"/>
        <end position="1229"/>
    </location>
</feature>
<gene>
    <name evidence="8" type="ORF">AYI68_g4404</name>
</gene>
<evidence type="ECO:0000259" key="7">
    <source>
        <dbReference type="Pfam" id="PF25772"/>
    </source>
</evidence>
<dbReference type="InterPro" id="IPR057860">
    <property type="entry name" value="HEAT_RRP12_N"/>
</dbReference>
<name>A0A1R0GX65_9FUNG</name>
<dbReference type="GO" id="GO:0005634">
    <property type="term" value="C:nucleus"/>
    <property type="evidence" value="ECO:0007669"/>
    <property type="project" value="UniProtKB-SubCell"/>
</dbReference>
<dbReference type="Proteomes" id="UP000187455">
    <property type="component" value="Unassembled WGS sequence"/>
</dbReference>
<proteinExistence type="inferred from homology"/>
<feature type="region of interest" description="Disordered" evidence="4">
    <location>
        <begin position="982"/>
        <end position="1064"/>
    </location>
</feature>
<dbReference type="InterPro" id="IPR052087">
    <property type="entry name" value="RRP12"/>
</dbReference>
<dbReference type="PANTHER" id="PTHR48287">
    <property type="entry name" value="ARM REPEAT SUPERFAMILY PROTEIN"/>
    <property type="match status" value="1"/>
</dbReference>
<dbReference type="Gene3D" id="1.25.10.10">
    <property type="entry name" value="Leucine-rich Repeat Variant"/>
    <property type="match status" value="2"/>
</dbReference>
<feature type="compositionally biased region" description="Basic residues" evidence="4">
    <location>
        <begin position="983"/>
        <end position="994"/>
    </location>
</feature>
<feature type="transmembrane region" description="Helical" evidence="5">
    <location>
        <begin position="12"/>
        <end position="30"/>
    </location>
</feature>
<feature type="compositionally biased region" description="Basic and acidic residues" evidence="4">
    <location>
        <begin position="1118"/>
        <end position="1133"/>
    </location>
</feature>
<evidence type="ECO:0000313" key="9">
    <source>
        <dbReference type="Proteomes" id="UP000187455"/>
    </source>
</evidence>
<dbReference type="EMBL" id="LSSL01002406">
    <property type="protein sequence ID" value="OLY81490.1"/>
    <property type="molecule type" value="Genomic_DNA"/>
</dbReference>
<comment type="similarity">
    <text evidence="2">Belongs to the RRP12 family.</text>
</comment>
<comment type="subcellular location">
    <subcellularLocation>
        <location evidence="1">Nucleus</location>
    </subcellularLocation>
</comment>
<feature type="compositionally biased region" description="Basic and acidic residues" evidence="4">
    <location>
        <begin position="1182"/>
        <end position="1203"/>
    </location>
</feature>
<dbReference type="PANTHER" id="PTHR48287:SF1">
    <property type="entry name" value="ARM REPEAT SUPERFAMILY PROTEIN"/>
    <property type="match status" value="1"/>
</dbReference>
<comment type="caution">
    <text evidence="8">The sequence shown here is derived from an EMBL/GenBank/DDBJ whole genome shotgun (WGS) entry which is preliminary data.</text>
</comment>
<feature type="compositionally biased region" description="Basic and acidic residues" evidence="4">
    <location>
        <begin position="796"/>
        <end position="819"/>
    </location>
</feature>
<keyword evidence="5" id="KW-0472">Membrane</keyword>
<evidence type="ECO:0000256" key="5">
    <source>
        <dbReference type="SAM" id="Phobius"/>
    </source>
</evidence>
<dbReference type="InterPro" id="IPR012978">
    <property type="entry name" value="HEAT_RRP12"/>
</dbReference>
<dbReference type="STRING" id="133383.A0A1R0GX65"/>
<protein>
    <submittedName>
        <fullName evidence="8">Ribosomal RNA-processing protein 12</fullName>
    </submittedName>
</protein>
<keyword evidence="5" id="KW-0812">Transmembrane</keyword>
<dbReference type="OrthoDB" id="2192888at2759"/>
<feature type="domain" description="RRP12 N-terminal HEAT" evidence="7">
    <location>
        <begin position="5"/>
        <end position="200"/>
    </location>
</feature>
<sequence length="1245" mass="139961">MTLLDQNKEADLNFTGPVIYILAAILPFATQSIIQAQFSKIMAILSTSLDLSNADPMTLRSVLTCLENLLKVQDLRVWNQPTAQKSLQSVFILGLDSRPKVRRRAQEVASNILLKIPPPMIIHPMANAAVDFILTSLEESSKDHVSTVHILQFMSSMFKSFPPDRIEKLSNVLLALLKMNNPYIYSEVLKCFEKLFESIDSGFDKDLFFELLNSIISQRPNVNDASLSASWLTINKLGFEALYRLNPELCEQQIPSVFEMTKPYIELGKPEVKQEAIDCMEAFVSKCIREGSNCSKEVSSRISSSLIDCLGYRFRDSWASMFYIISLLAIRLGKSSRPSMDQLLEFIAKMRMEKGFDLKKEADDTLGNALSSMGPKLFLELLPLNIEASIPGMENNSSSAKKKSKSSENPESEGRAWILPIMNGYIKNVDISFFKNNLLPLADKLDFYSTKLQSNGRAIQSKVVSVLSIQIWSLLGGFFDSPSDIIESIDEEFVDRILNQLIEVPELRPSLCTSLNTLVKQVLKKTSVINLDTSIESDVKAYNDQEFEYAIKSKEHISKFSSKILSTLFTLIADTPAPKSRYIHETAAFQLKIIDKADIFNAFKKVLNMLFKALQSHKIPTAAESSSKYLDTNPQPPVYSMLDIIGTLAPFLNEDSIFSSLDIMLPLLSQPEDVILQKKTYKVIGLFASSLSPSSPLPSANQVATSIKFVEKVLPFMISSAQFASPLSRRNRLNLLSLTTHLLPNTELHIVPLFLSEAIIGTKDVNEKSRLTAFELLDALAQKMILGGDIDPSKLKNDEDLEIDEGKDKVDSNNEKESEKDEDIIEDEESENVQENETQLIKSASIGEYFEMVIAGLAAKTPYMISATITSLAYLLNSYSDQLSPDFITSLLNTILLFVNSNSREIAKASLGFVKVAVLVLPKEFLIKALDDIVKGVLKWANEHKARFSLKSRHIIERLVRRVGVELVEASTPEEHKKLIANIKKRKMRAKRGKSLTENSKDLTKENSKPQESSDDGGDSDSSESDFFEKKDSRKKGHAVKPDSSKPGGASNARQGQKSWIVEDDIKDDPLDFLSQTAFSQLSFNKPSKNLKKEDFKKHVPTTKDGKFIFEEEDDEPKPENNKIEKTGQKDEDSNYYMEMIDSKDGFSRGMNNKIKFNKRKSQDDDFGDEDKSVNQHKHTNEKKSRKEYGSEFKSKNGRGDVKKKGKLDPYAYIPMDPKLLSSKSGSKLNTMSKSKKNKRHENRK</sequence>
<dbReference type="Pfam" id="PF08161">
    <property type="entry name" value="RRP12_HEAT"/>
    <property type="match status" value="1"/>
</dbReference>
<feature type="region of interest" description="Disordered" evidence="4">
    <location>
        <begin position="796"/>
        <end position="832"/>
    </location>
</feature>
<feature type="region of interest" description="Disordered" evidence="4">
    <location>
        <begin position="1103"/>
        <end position="1245"/>
    </location>
</feature>
<evidence type="ECO:0000256" key="1">
    <source>
        <dbReference type="ARBA" id="ARBA00004123"/>
    </source>
</evidence>
<feature type="domain" description="RRP12 HEAT" evidence="6">
    <location>
        <begin position="269"/>
        <end position="572"/>
    </location>
</feature>
<feature type="compositionally biased region" description="Basic and acidic residues" evidence="4">
    <location>
        <begin position="999"/>
        <end position="1009"/>
    </location>
</feature>
<feature type="compositionally biased region" description="Basic residues" evidence="4">
    <location>
        <begin position="1234"/>
        <end position="1245"/>
    </location>
</feature>